<dbReference type="OrthoDB" id="950196at2"/>
<dbReference type="EMBL" id="CP017480">
    <property type="protein sequence ID" value="APG04920.1"/>
    <property type="molecule type" value="Genomic_DNA"/>
</dbReference>
<name>A0A0G9HG53_9GAMM</name>
<dbReference type="RefSeq" id="WP_046966072.1">
    <property type="nucleotide sequence ID" value="NZ_CP017480.1"/>
</dbReference>
<evidence type="ECO:0000313" key="2">
    <source>
        <dbReference type="Proteomes" id="UP000182987"/>
    </source>
</evidence>
<dbReference type="Proteomes" id="UP000182987">
    <property type="component" value="Chromosome"/>
</dbReference>
<dbReference type="SUPFAM" id="SSF51182">
    <property type="entry name" value="RmlC-like cupins"/>
    <property type="match status" value="1"/>
</dbReference>
<dbReference type="KEGG" id="lrz:BJI69_14155"/>
<organism evidence="1 2">
    <name type="scientific">Luteibacter rhizovicinus DSM 16549</name>
    <dbReference type="NCBI Taxonomy" id="1440763"/>
    <lineage>
        <taxon>Bacteria</taxon>
        <taxon>Pseudomonadati</taxon>
        <taxon>Pseudomonadota</taxon>
        <taxon>Gammaproteobacteria</taxon>
        <taxon>Lysobacterales</taxon>
        <taxon>Rhodanobacteraceae</taxon>
        <taxon>Luteibacter</taxon>
    </lineage>
</organism>
<gene>
    <name evidence="1" type="ORF">BJI69_14155</name>
</gene>
<dbReference type="STRING" id="1440763.BJI69_14155"/>
<accession>A0A0G9HG53</accession>
<dbReference type="InterPro" id="IPR011051">
    <property type="entry name" value="RmlC_Cupin_sf"/>
</dbReference>
<evidence type="ECO:0000313" key="1">
    <source>
        <dbReference type="EMBL" id="APG04920.1"/>
    </source>
</evidence>
<dbReference type="AlphaFoldDB" id="A0A0G9HG53"/>
<proteinExistence type="predicted"/>
<keyword evidence="2" id="KW-1185">Reference proteome</keyword>
<dbReference type="PATRIC" id="fig|1440763.5.peg.3021"/>
<reference evidence="2" key="1">
    <citation type="submission" date="2016-09" db="EMBL/GenBank/DDBJ databases">
        <authorList>
            <person name="Lysoe E."/>
        </authorList>
    </citation>
    <scope>NUCLEOTIDE SEQUENCE [LARGE SCALE GENOMIC DNA]</scope>
    <source>
        <strain evidence="2">LJ96T</strain>
    </source>
</reference>
<sequence length="172" mass="19725">MNARFRLWLLRRALRVTERQPDFIVHGGEKDGAQQGPYLKRWWAIPRNRFFNMYVHELLRSDDARALHDHPWWNVSVLLNGSYIEHRILAGGVHTQTLLTAGSVVVRMPRTAHRLEMLPGKTCITLFITGPRVRDWGFHCLRGWVPWQRFTKPSDSGAIGAGCDGLDEGAKS</sequence>
<protein>
    <submittedName>
        <fullName evidence="1">Uncharacterized protein</fullName>
    </submittedName>
</protein>